<evidence type="ECO:0000313" key="3">
    <source>
        <dbReference type="EMBL" id="KAF1809056.1"/>
    </source>
</evidence>
<dbReference type="RefSeq" id="XP_033530687.1">
    <property type="nucleotide sequence ID" value="XM_033676736.1"/>
</dbReference>
<dbReference type="Gene3D" id="1.10.8.270">
    <property type="entry name" value="putative rabgap domain of human tbc1 domain family member 14 like domains"/>
    <property type="match status" value="1"/>
</dbReference>
<feature type="domain" description="Rab-GAP TBC" evidence="2">
    <location>
        <begin position="514"/>
        <end position="707"/>
    </location>
</feature>
<dbReference type="PANTHER" id="PTHR47219">
    <property type="entry name" value="RAB GTPASE-ACTIVATING PROTEIN 1-LIKE"/>
    <property type="match status" value="1"/>
</dbReference>
<keyword evidence="4" id="KW-1185">Reference proteome</keyword>
<name>A0A6G1FTK4_9PEZI</name>
<dbReference type="GO" id="GO:0005096">
    <property type="term" value="F:GTPase activator activity"/>
    <property type="evidence" value="ECO:0007669"/>
    <property type="project" value="TreeGrafter"/>
</dbReference>
<reference evidence="3 5" key="1">
    <citation type="submission" date="2020-01" db="EMBL/GenBank/DDBJ databases">
        <authorList>
            <consortium name="DOE Joint Genome Institute"/>
            <person name="Haridas S."/>
            <person name="Albert R."/>
            <person name="Binder M."/>
            <person name="Bloem J."/>
            <person name="Labutti K."/>
            <person name="Salamov A."/>
            <person name="Andreopoulos B."/>
            <person name="Baker S.E."/>
            <person name="Barry K."/>
            <person name="Bills G."/>
            <person name="Bluhm B.H."/>
            <person name="Cannon C."/>
            <person name="Castanera R."/>
            <person name="Culley D.E."/>
            <person name="Daum C."/>
            <person name="Ezra D."/>
            <person name="Gonzalez J.B."/>
            <person name="Henrissat B."/>
            <person name="Kuo A."/>
            <person name="Liang C."/>
            <person name="Lipzen A."/>
            <person name="Lutzoni F."/>
            <person name="Magnuson J."/>
            <person name="Mondo S."/>
            <person name="Nolan M."/>
            <person name="Ohm R."/>
            <person name="Pangilinan J."/>
            <person name="Park H.-J."/>
            <person name="Ramirez L."/>
            <person name="Alfaro M."/>
            <person name="Sun H."/>
            <person name="Tritt A."/>
            <person name="Yoshinaga Y."/>
            <person name="Zwiers L.-H."/>
            <person name="Turgeon B.G."/>
            <person name="Goodwin S.B."/>
            <person name="Spatafora J.W."/>
            <person name="Crous P.W."/>
            <person name="Grigoriev I.V."/>
        </authorList>
    </citation>
    <scope>NUCLEOTIDE SEQUENCE</scope>
    <source>
        <strain evidence="3 5">CBS 781.70</strain>
    </source>
</reference>
<evidence type="ECO:0000313" key="5">
    <source>
        <dbReference type="RefSeq" id="XP_033530687.1"/>
    </source>
</evidence>
<dbReference type="FunFam" id="1.10.472.80:FF:000055">
    <property type="entry name" value="TBC domain-containing protein C1778.09"/>
    <property type="match status" value="1"/>
</dbReference>
<evidence type="ECO:0000256" key="1">
    <source>
        <dbReference type="SAM" id="MobiDB-lite"/>
    </source>
</evidence>
<dbReference type="Pfam" id="PF00566">
    <property type="entry name" value="RabGAP-TBC"/>
    <property type="match status" value="1"/>
</dbReference>
<feature type="region of interest" description="Disordered" evidence="1">
    <location>
        <begin position="334"/>
        <end position="408"/>
    </location>
</feature>
<dbReference type="InterPro" id="IPR050302">
    <property type="entry name" value="Rab_GAP_TBC_domain"/>
</dbReference>
<feature type="compositionally biased region" description="Basic residues" evidence="1">
    <location>
        <begin position="371"/>
        <end position="380"/>
    </location>
</feature>
<dbReference type="EMBL" id="ML975176">
    <property type="protein sequence ID" value="KAF1809056.1"/>
    <property type="molecule type" value="Genomic_DNA"/>
</dbReference>
<protein>
    <submittedName>
        <fullName evidence="3 5">RabGAP/TBC</fullName>
    </submittedName>
</protein>
<feature type="region of interest" description="Disordered" evidence="1">
    <location>
        <begin position="254"/>
        <end position="277"/>
    </location>
</feature>
<dbReference type="InterPro" id="IPR035969">
    <property type="entry name" value="Rab-GAP_TBC_sf"/>
</dbReference>
<dbReference type="SUPFAM" id="SSF47923">
    <property type="entry name" value="Ypt/Rab-GAP domain of gyp1p"/>
    <property type="match status" value="2"/>
</dbReference>
<feature type="region of interest" description="Disordered" evidence="1">
    <location>
        <begin position="185"/>
        <end position="220"/>
    </location>
</feature>
<dbReference type="SMART" id="SM00164">
    <property type="entry name" value="TBC"/>
    <property type="match status" value="1"/>
</dbReference>
<evidence type="ECO:0000313" key="4">
    <source>
        <dbReference type="Proteomes" id="UP000504638"/>
    </source>
</evidence>
<reference evidence="5" key="2">
    <citation type="submission" date="2020-04" db="EMBL/GenBank/DDBJ databases">
        <authorList>
            <consortium name="NCBI Genome Project"/>
        </authorList>
    </citation>
    <scope>NUCLEOTIDE SEQUENCE</scope>
    <source>
        <strain evidence="5">CBS 781.70</strain>
    </source>
</reference>
<dbReference type="AlphaFoldDB" id="A0A6G1FTK4"/>
<feature type="compositionally biased region" description="Low complexity" evidence="1">
    <location>
        <begin position="338"/>
        <end position="355"/>
    </location>
</feature>
<dbReference type="FunFam" id="1.10.8.270:FF:000023">
    <property type="entry name" value="TBC domain-containing protein C1778.09"/>
    <property type="match status" value="1"/>
</dbReference>
<evidence type="ECO:0000259" key="2">
    <source>
        <dbReference type="PROSITE" id="PS50086"/>
    </source>
</evidence>
<accession>A0A6G1FTK4</accession>
<dbReference type="Proteomes" id="UP000504638">
    <property type="component" value="Unplaced"/>
</dbReference>
<gene>
    <name evidence="3 5" type="ORF">P152DRAFT_404074</name>
</gene>
<dbReference type="OrthoDB" id="294251at2759"/>
<organism evidence="3">
    <name type="scientific">Eremomyces bilateralis CBS 781.70</name>
    <dbReference type="NCBI Taxonomy" id="1392243"/>
    <lineage>
        <taxon>Eukaryota</taxon>
        <taxon>Fungi</taxon>
        <taxon>Dikarya</taxon>
        <taxon>Ascomycota</taxon>
        <taxon>Pezizomycotina</taxon>
        <taxon>Dothideomycetes</taxon>
        <taxon>Dothideomycetes incertae sedis</taxon>
        <taxon>Eremomycetales</taxon>
        <taxon>Eremomycetaceae</taxon>
        <taxon>Eremomyces</taxon>
    </lineage>
</organism>
<feature type="compositionally biased region" description="Polar residues" evidence="1">
    <location>
        <begin position="1"/>
        <end position="11"/>
    </location>
</feature>
<reference evidence="5" key="3">
    <citation type="submission" date="2025-04" db="UniProtKB">
        <authorList>
            <consortium name="RefSeq"/>
        </authorList>
    </citation>
    <scope>IDENTIFICATION</scope>
    <source>
        <strain evidence="5">CBS 781.70</strain>
    </source>
</reference>
<proteinExistence type="predicted"/>
<feature type="compositionally biased region" description="Polar residues" evidence="1">
    <location>
        <begin position="76"/>
        <end position="95"/>
    </location>
</feature>
<dbReference type="GeneID" id="54417306"/>
<dbReference type="PROSITE" id="PS50086">
    <property type="entry name" value="TBC_RABGAP"/>
    <property type="match status" value="1"/>
</dbReference>
<dbReference type="Gene3D" id="1.10.472.80">
    <property type="entry name" value="Ypt/Rab-GAP domain of gyp1p, domain 3"/>
    <property type="match status" value="1"/>
</dbReference>
<dbReference type="PANTHER" id="PTHR47219:SF9">
    <property type="entry name" value="GTPASE ACTIVATING PROTEIN AND CENTROSOME-ASSOCIATED, ISOFORM B"/>
    <property type="match status" value="1"/>
</dbReference>
<dbReference type="InterPro" id="IPR000195">
    <property type="entry name" value="Rab-GAP-TBC_dom"/>
</dbReference>
<feature type="region of interest" description="Disordered" evidence="1">
    <location>
        <begin position="1"/>
        <end position="129"/>
    </location>
</feature>
<feature type="compositionally biased region" description="Low complexity" evidence="1">
    <location>
        <begin position="29"/>
        <end position="40"/>
    </location>
</feature>
<dbReference type="GO" id="GO:0031267">
    <property type="term" value="F:small GTPase binding"/>
    <property type="evidence" value="ECO:0007669"/>
    <property type="project" value="TreeGrafter"/>
</dbReference>
<sequence>MSSPPLTTNEESIPNPLSPIPPPSRGNQSIAAPRASSAPSWINALRRPRTSPGPRSSSFKYQTHLSGDIRRDSGLDPSSASTGTHAASDNQNLTKIPSLPTIVVHDDESGSGYQSHGSRHVSEGSSSAAEPFLRITTPIPTGNLDDFTAPDTLEFSKRGSILLSGKRVADGTSVDRSVADCGKSVDRSDASIGSNPVELEPRIPTPPAPKQRLRIPPIRGRPLSGRVLSMDDAILSRKVRTMYDYGDERAGDLDRPYSSFSTSDHGLVQENDGELPDGGSLMINRTLSPNSARPASAASSCRGSLFKREPFELAGGVEDWEDVAEGQVDRYGFILPKPTGSRNSSTSPSPDDSPGLVRVATSLQLAAETPRRKRTIRRSPSRQSARVTSADGPKRRGSKRSARSPASVYTNHTVTSVRTTTSTFRNATNRLPHNRERRIMDEAGDMLTLPHELAELEGETDGGRTVSSINKKEWEREEKWRKMAKAKPRSGTGGGMDFDFDTKDAKLISRTWKGIPDKWRAKAWYSFLEASVRKTSGAPTHEELVEHFHELQDESSADDVQIDVDVPRTIGRHIMFRRRYRGGQRLLFRVLHALSLYFPETGYVQGMAALAATFLCYYDEENAFVMMVRLWHHRGLDHLYQSGFGGLMESLEDFEKNWLVKGNVAKKLDELNVSSTSYGTRWYLTLFNYSIPFPAQLRVWDVFMLLGDDPSSVTTGTDAQPSFGGDLDVLHATSAALIDATREILLDSDFENAMKTLTSFLPIKDEEILMRVAKAEWKQKRKRMGKKV</sequence>